<dbReference type="Pfam" id="PF08660">
    <property type="entry name" value="Alg14"/>
    <property type="match status" value="1"/>
</dbReference>
<comment type="similarity">
    <text evidence="3 11">Belongs to the ALG14 family.</text>
</comment>
<accession>A0ABR3FQ23</accession>
<keyword evidence="9 11" id="KW-0472">Membrane</keyword>
<keyword evidence="6 11" id="KW-0812">Transmembrane</keyword>
<evidence type="ECO:0000256" key="10">
    <source>
        <dbReference type="ARBA" id="ARBA00032062"/>
    </source>
</evidence>
<dbReference type="GO" id="GO:0004577">
    <property type="term" value="F:N-acetylglucosaminyldiphosphodolichol N-acetylglucosaminyltransferase activity"/>
    <property type="evidence" value="ECO:0007669"/>
    <property type="project" value="UniProtKB-EC"/>
</dbReference>
<dbReference type="Gene3D" id="3.40.50.2000">
    <property type="entry name" value="Glycogen Phosphorylase B"/>
    <property type="match status" value="1"/>
</dbReference>
<comment type="function">
    <text evidence="11">Involved in protein N-glycosylation. Essential for the second step of the dolichol-linked oligosaccharide pathway. Anchors the catalytic subunit ALG13 to the ER.</text>
</comment>
<proteinExistence type="inferred from homology"/>
<dbReference type="Proteomes" id="UP001465976">
    <property type="component" value="Unassembled WGS sequence"/>
</dbReference>
<evidence type="ECO:0000313" key="12">
    <source>
        <dbReference type="EMBL" id="KAL0577549.1"/>
    </source>
</evidence>
<keyword evidence="13" id="KW-1185">Reference proteome</keyword>
<dbReference type="PANTHER" id="PTHR12154:SF4">
    <property type="entry name" value="UDP-N-ACETYLGLUCOSAMINE TRANSFERASE SUBUNIT ALG14 HOMOLOG"/>
    <property type="match status" value="1"/>
</dbReference>
<evidence type="ECO:0000313" key="13">
    <source>
        <dbReference type="Proteomes" id="UP001465976"/>
    </source>
</evidence>
<feature type="transmembrane region" description="Helical" evidence="11">
    <location>
        <begin position="149"/>
        <end position="171"/>
    </location>
</feature>
<evidence type="ECO:0000256" key="3">
    <source>
        <dbReference type="ARBA" id="ARBA00009731"/>
    </source>
</evidence>
<comment type="subcellular location">
    <subcellularLocation>
        <location evidence="1 11">Endoplasmic reticulum membrane</location>
        <topology evidence="1 11">Single-pass membrane protein</topology>
    </subcellularLocation>
    <subcellularLocation>
        <location evidence="2">Nucleus membrane</location>
        <topology evidence="2">Single-pass membrane protein</topology>
    </subcellularLocation>
</comment>
<dbReference type="EMBL" id="JBAHYK010000150">
    <property type="protein sequence ID" value="KAL0577549.1"/>
    <property type="molecule type" value="Genomic_DNA"/>
</dbReference>
<evidence type="ECO:0000256" key="6">
    <source>
        <dbReference type="ARBA" id="ARBA00022692"/>
    </source>
</evidence>
<evidence type="ECO:0000256" key="7">
    <source>
        <dbReference type="ARBA" id="ARBA00022824"/>
    </source>
</evidence>
<comment type="caution">
    <text evidence="11">Lacks conserved residue(s) required for the propagation of feature annotation.</text>
</comment>
<evidence type="ECO:0000256" key="8">
    <source>
        <dbReference type="ARBA" id="ARBA00022989"/>
    </source>
</evidence>
<evidence type="ECO:0000256" key="5">
    <source>
        <dbReference type="ARBA" id="ARBA00017467"/>
    </source>
</evidence>
<protein>
    <recommendedName>
        <fullName evidence="5 11">UDP-N-acetylglucosamine transferase subunit ALG14</fullName>
    </recommendedName>
    <alternativeName>
        <fullName evidence="10 11">Asparagine-linked glycosylation protein 14</fullName>
    </alternativeName>
</protein>
<comment type="caution">
    <text evidence="12">The sequence shown here is derived from an EMBL/GenBank/DDBJ whole genome shotgun (WGS) entry which is preliminary data.</text>
</comment>
<evidence type="ECO:0000256" key="2">
    <source>
        <dbReference type="ARBA" id="ARBA00004590"/>
    </source>
</evidence>
<dbReference type="InterPro" id="IPR013969">
    <property type="entry name" value="Oligosacch_biosynth_Alg14"/>
</dbReference>
<keyword evidence="8 11" id="KW-1133">Transmembrane helix</keyword>
<keyword evidence="7 11" id="KW-0256">Endoplasmic reticulum</keyword>
<gene>
    <name evidence="11 12" type="primary">ALG14</name>
    <name evidence="12" type="ORF">V5O48_004447</name>
</gene>
<comment type="subunit">
    <text evidence="4 11">Heterodimer with ALG13 to form a functional enzyme.</text>
</comment>
<evidence type="ECO:0000256" key="11">
    <source>
        <dbReference type="RuleBase" id="RU362127"/>
    </source>
</evidence>
<sequence length="238" mass="25602">MDTSLKAAVYAVLISCVLVTRLWFVLPGLSSRNRPPKKSGSTVRLAVFLGSGGHTSEALNLISALDFEQYSPRIYVASEGDALSVKKAQVLETLKAPNNAQYTILTVPRARKVHQSLLTAPFTALLSFFKCAYYVTLLPISKSTPGSKGFADVLIVNGPGTCFILCLAVLVNKILGLPAPRIIYIESFARVKSLSISGKLLRYIADSGLRSSEMGNGENAMKLDVILQAIDASPALRL</sequence>
<evidence type="ECO:0000256" key="4">
    <source>
        <dbReference type="ARBA" id="ARBA00011335"/>
    </source>
</evidence>
<dbReference type="PANTHER" id="PTHR12154">
    <property type="entry name" value="GLYCOSYL TRANSFERASE-RELATED"/>
    <property type="match status" value="1"/>
</dbReference>
<keyword evidence="12" id="KW-0328">Glycosyltransferase</keyword>
<feature type="transmembrane region" description="Helical" evidence="11">
    <location>
        <begin position="7"/>
        <end position="29"/>
    </location>
</feature>
<reference evidence="12 13" key="1">
    <citation type="submission" date="2024-02" db="EMBL/GenBank/DDBJ databases">
        <title>A draft genome for the cacao thread blight pathogen Marasmius crinis-equi.</title>
        <authorList>
            <person name="Cohen S.P."/>
            <person name="Baruah I.K."/>
            <person name="Amoako-Attah I."/>
            <person name="Bukari Y."/>
            <person name="Meinhardt L.W."/>
            <person name="Bailey B.A."/>
        </authorList>
    </citation>
    <scope>NUCLEOTIDE SEQUENCE [LARGE SCALE GENOMIC DNA]</scope>
    <source>
        <strain evidence="12 13">GH-76</strain>
    </source>
</reference>
<feature type="transmembrane region" description="Helical" evidence="11">
    <location>
        <begin position="117"/>
        <end position="137"/>
    </location>
</feature>
<evidence type="ECO:0000256" key="9">
    <source>
        <dbReference type="ARBA" id="ARBA00023136"/>
    </source>
</evidence>
<organism evidence="12 13">
    <name type="scientific">Marasmius crinis-equi</name>
    <dbReference type="NCBI Taxonomy" id="585013"/>
    <lineage>
        <taxon>Eukaryota</taxon>
        <taxon>Fungi</taxon>
        <taxon>Dikarya</taxon>
        <taxon>Basidiomycota</taxon>
        <taxon>Agaricomycotina</taxon>
        <taxon>Agaricomycetes</taxon>
        <taxon>Agaricomycetidae</taxon>
        <taxon>Agaricales</taxon>
        <taxon>Marasmiineae</taxon>
        <taxon>Marasmiaceae</taxon>
        <taxon>Marasmius</taxon>
    </lineage>
</organism>
<keyword evidence="12" id="KW-0808">Transferase</keyword>
<evidence type="ECO:0000256" key="1">
    <source>
        <dbReference type="ARBA" id="ARBA00004389"/>
    </source>
</evidence>
<name>A0ABR3FQ23_9AGAR</name>